<keyword evidence="2" id="KW-1003">Cell membrane</keyword>
<evidence type="ECO:0000256" key="6">
    <source>
        <dbReference type="ARBA" id="ARBA00023136"/>
    </source>
</evidence>
<keyword evidence="6 8" id="KW-0472">Membrane</keyword>
<feature type="transmembrane region" description="Helical" evidence="8">
    <location>
        <begin position="113"/>
        <end position="131"/>
    </location>
</feature>
<accession>A0ABT7LX63</accession>
<feature type="transmembrane region" description="Helical" evidence="8">
    <location>
        <begin position="215"/>
        <end position="234"/>
    </location>
</feature>
<keyword evidence="10" id="KW-1185">Reference proteome</keyword>
<keyword evidence="4 8" id="KW-0812">Transmembrane</keyword>
<feature type="transmembrane region" description="Helical" evidence="8">
    <location>
        <begin position="354"/>
        <end position="373"/>
    </location>
</feature>
<evidence type="ECO:0000256" key="8">
    <source>
        <dbReference type="SAM" id="Phobius"/>
    </source>
</evidence>
<feature type="transmembrane region" description="Helical" evidence="8">
    <location>
        <begin position="143"/>
        <end position="164"/>
    </location>
</feature>
<dbReference type="EMBL" id="JASVEJ010000015">
    <property type="protein sequence ID" value="MDL5056593.1"/>
    <property type="molecule type" value="Genomic_DNA"/>
</dbReference>
<sequence length="421" mass="48657">MSKERVYRFFWGEKADTYAWRLWLLFFAVIAFLAFFQPAKRNITHHYNQAARDWWKGEDMYSLKGAGFLYFPQSVLVYTPFAWQDFPEDREEFNRQPLSETLLPTLPLRIAETLYRAFALGLFAWAIWRMCERFKPDARTLSLFALVTVLTIPASTTAGRNGQFNMLLSASMILAAVEISDRRWWLATAWLILGVMIKPLGMVPLLLFGALYRPLWWRLPVGFAAFFALSFVHYDPAYVVRQWEMCIEQVRTASLPPSNHFDDIAAMFRTFGLNFPDAAWFPVRALFAPLTLLLAWRLTRIYPPRMAAFLVAAAAAVYLMLFNPRNETNSFLILSPYIALFAAVICREKGRGRLFWLLAFLCIGFGSDTYGDIYKVTKIWFKPLLACVFFGVLTSWAIRRQEILFAAKSAPASDYAERKIK</sequence>
<feature type="transmembrane region" description="Helical" evidence="8">
    <location>
        <begin position="184"/>
        <end position="208"/>
    </location>
</feature>
<evidence type="ECO:0000256" key="4">
    <source>
        <dbReference type="ARBA" id="ARBA00022692"/>
    </source>
</evidence>
<gene>
    <name evidence="9" type="ORF">QQ055_03790</name>
</gene>
<evidence type="ECO:0000313" key="10">
    <source>
        <dbReference type="Proteomes" id="UP001230986"/>
    </source>
</evidence>
<evidence type="ECO:0000256" key="7">
    <source>
        <dbReference type="ARBA" id="ARBA00024033"/>
    </source>
</evidence>
<feature type="transmembrane region" description="Helical" evidence="8">
    <location>
        <begin position="20"/>
        <end position="39"/>
    </location>
</feature>
<keyword evidence="9" id="KW-0328">Glycosyltransferase</keyword>
<protein>
    <submittedName>
        <fullName evidence="9">Glycosyltransferase family 87 protein</fullName>
        <ecNumber evidence="9">2.4.-.-</ecNumber>
    </submittedName>
</protein>
<dbReference type="RefSeq" id="WP_284474907.1">
    <property type="nucleotide sequence ID" value="NZ_JASVEJ010000015.1"/>
</dbReference>
<comment type="subcellular location">
    <subcellularLocation>
        <location evidence="1">Cell membrane</location>
        <topology evidence="1">Multi-pass membrane protein</topology>
    </subcellularLocation>
</comment>
<keyword evidence="3 9" id="KW-0808">Transferase</keyword>
<dbReference type="GO" id="GO:0016757">
    <property type="term" value="F:glycosyltransferase activity"/>
    <property type="evidence" value="ECO:0007669"/>
    <property type="project" value="UniProtKB-KW"/>
</dbReference>
<evidence type="ECO:0000256" key="1">
    <source>
        <dbReference type="ARBA" id="ARBA00004651"/>
    </source>
</evidence>
<keyword evidence="5 8" id="KW-1133">Transmembrane helix</keyword>
<feature type="transmembrane region" description="Helical" evidence="8">
    <location>
        <begin position="279"/>
        <end position="299"/>
    </location>
</feature>
<evidence type="ECO:0000256" key="5">
    <source>
        <dbReference type="ARBA" id="ARBA00022989"/>
    </source>
</evidence>
<feature type="transmembrane region" description="Helical" evidence="8">
    <location>
        <begin position="379"/>
        <end position="398"/>
    </location>
</feature>
<organism evidence="9 10">
    <name type="scientific">Geitlerinema calcuttense NRMC-F 0142</name>
    <dbReference type="NCBI Taxonomy" id="2922238"/>
    <lineage>
        <taxon>Bacteria</taxon>
        <taxon>Bacillati</taxon>
        <taxon>Cyanobacteriota</taxon>
        <taxon>Cyanophyceae</taxon>
        <taxon>Geitlerinematales</taxon>
        <taxon>Geitlerinemataceae</taxon>
        <taxon>Geitlerinema</taxon>
    </lineage>
</organism>
<name>A0ABT7LX63_9CYAN</name>
<dbReference type="InterPro" id="IPR018584">
    <property type="entry name" value="GT87"/>
</dbReference>
<comment type="similarity">
    <text evidence="7">Belongs to the glycosyltransferase 87 family.</text>
</comment>
<dbReference type="Pfam" id="PF09594">
    <property type="entry name" value="GT87"/>
    <property type="match status" value="1"/>
</dbReference>
<evidence type="ECO:0000256" key="3">
    <source>
        <dbReference type="ARBA" id="ARBA00022679"/>
    </source>
</evidence>
<reference evidence="9 10" key="1">
    <citation type="submission" date="2023-06" db="EMBL/GenBank/DDBJ databases">
        <title>Whole genome sequence of Oscillatoria calcuttensis NRMC-F 0142.</title>
        <authorList>
            <person name="Shakena Fathima T."/>
            <person name="Muralitharan G."/>
            <person name="Thajuddin N."/>
        </authorList>
    </citation>
    <scope>NUCLEOTIDE SEQUENCE [LARGE SCALE GENOMIC DNA]</scope>
    <source>
        <strain evidence="9 10">NRMC-F 0142</strain>
    </source>
</reference>
<feature type="transmembrane region" description="Helical" evidence="8">
    <location>
        <begin position="330"/>
        <end position="347"/>
    </location>
</feature>
<dbReference type="EC" id="2.4.-.-" evidence="9"/>
<proteinExistence type="inferred from homology"/>
<evidence type="ECO:0000313" key="9">
    <source>
        <dbReference type="EMBL" id="MDL5056593.1"/>
    </source>
</evidence>
<evidence type="ECO:0000256" key="2">
    <source>
        <dbReference type="ARBA" id="ARBA00022475"/>
    </source>
</evidence>
<feature type="transmembrane region" description="Helical" evidence="8">
    <location>
        <begin position="306"/>
        <end position="324"/>
    </location>
</feature>
<dbReference type="Proteomes" id="UP001230986">
    <property type="component" value="Unassembled WGS sequence"/>
</dbReference>
<comment type="caution">
    <text evidence="9">The sequence shown here is derived from an EMBL/GenBank/DDBJ whole genome shotgun (WGS) entry which is preliminary data.</text>
</comment>